<sequence length="149" mass="16013">MAEAKKGDFKKPYAISAPEKGPPDWPTNSNRKKRAVASSTQINVGTDSSCKDGDTTLCNGPLKSNQQYCDSDCIVGAKTKLNPTPIIVGVTVAVALVVILAGAIYVLRQRRIGFVNNFNKIIVGVVVTVALLAVLALLVDIFRRQQQTK</sequence>
<keyword evidence="2" id="KW-1133">Transmembrane helix</keyword>
<dbReference type="EMBL" id="VXIV02001694">
    <property type="protein sequence ID" value="KAF6030534.1"/>
    <property type="molecule type" value="Genomic_DNA"/>
</dbReference>
<evidence type="ECO:0000313" key="3">
    <source>
        <dbReference type="EMBL" id="KAF6030534.1"/>
    </source>
</evidence>
<evidence type="ECO:0000256" key="2">
    <source>
        <dbReference type="SAM" id="Phobius"/>
    </source>
</evidence>
<protein>
    <submittedName>
        <fullName evidence="3">Uncharacterized protein</fullName>
    </submittedName>
</protein>
<dbReference type="OrthoDB" id="5854685at2759"/>
<feature type="compositionally biased region" description="Basic and acidic residues" evidence="1">
    <location>
        <begin position="1"/>
        <end position="11"/>
    </location>
</feature>
<keyword evidence="2" id="KW-0812">Transmembrane</keyword>
<dbReference type="Proteomes" id="UP000593567">
    <property type="component" value="Unassembled WGS sequence"/>
</dbReference>
<dbReference type="AlphaFoldDB" id="A0A7J7JXS3"/>
<keyword evidence="2" id="KW-0472">Membrane</keyword>
<keyword evidence="4" id="KW-1185">Reference proteome</keyword>
<feature type="transmembrane region" description="Helical" evidence="2">
    <location>
        <begin position="121"/>
        <end position="142"/>
    </location>
</feature>
<proteinExistence type="predicted"/>
<evidence type="ECO:0000313" key="4">
    <source>
        <dbReference type="Proteomes" id="UP000593567"/>
    </source>
</evidence>
<reference evidence="3" key="1">
    <citation type="submission" date="2020-06" db="EMBL/GenBank/DDBJ databases">
        <title>Draft genome of Bugula neritina, a colonial animal packing powerful symbionts and potential medicines.</title>
        <authorList>
            <person name="Rayko M."/>
        </authorList>
    </citation>
    <scope>NUCLEOTIDE SEQUENCE [LARGE SCALE GENOMIC DNA]</scope>
    <source>
        <strain evidence="3">Kwan_BN1</strain>
    </source>
</reference>
<gene>
    <name evidence="3" type="ORF">EB796_011153</name>
</gene>
<feature type="transmembrane region" description="Helical" evidence="2">
    <location>
        <begin position="86"/>
        <end position="106"/>
    </location>
</feature>
<evidence type="ECO:0000256" key="1">
    <source>
        <dbReference type="SAM" id="MobiDB-lite"/>
    </source>
</evidence>
<feature type="region of interest" description="Disordered" evidence="1">
    <location>
        <begin position="1"/>
        <end position="40"/>
    </location>
</feature>
<organism evidence="3 4">
    <name type="scientific">Bugula neritina</name>
    <name type="common">Brown bryozoan</name>
    <name type="synonym">Sertularia neritina</name>
    <dbReference type="NCBI Taxonomy" id="10212"/>
    <lineage>
        <taxon>Eukaryota</taxon>
        <taxon>Metazoa</taxon>
        <taxon>Spiralia</taxon>
        <taxon>Lophotrochozoa</taxon>
        <taxon>Bryozoa</taxon>
        <taxon>Gymnolaemata</taxon>
        <taxon>Cheilostomatida</taxon>
        <taxon>Flustrina</taxon>
        <taxon>Buguloidea</taxon>
        <taxon>Bugulidae</taxon>
        <taxon>Bugula</taxon>
    </lineage>
</organism>
<comment type="caution">
    <text evidence="3">The sequence shown here is derived from an EMBL/GenBank/DDBJ whole genome shotgun (WGS) entry which is preliminary data.</text>
</comment>
<name>A0A7J7JXS3_BUGNE</name>
<accession>A0A7J7JXS3</accession>